<proteinExistence type="predicted"/>
<protein>
    <submittedName>
        <fullName evidence="1">Uncharacterized protein</fullName>
    </submittedName>
</protein>
<name>A0A2P2JFT0_RHIMU</name>
<dbReference type="AlphaFoldDB" id="A0A2P2JFT0"/>
<evidence type="ECO:0000313" key="1">
    <source>
        <dbReference type="EMBL" id="MBW92322.1"/>
    </source>
</evidence>
<reference evidence="1" key="1">
    <citation type="submission" date="2018-02" db="EMBL/GenBank/DDBJ databases">
        <title>Rhizophora mucronata_Transcriptome.</title>
        <authorList>
            <person name="Meera S.P."/>
            <person name="Sreeshan A."/>
            <person name="Augustine A."/>
        </authorList>
    </citation>
    <scope>NUCLEOTIDE SEQUENCE</scope>
    <source>
        <tissue evidence="1">Leaf</tissue>
    </source>
</reference>
<dbReference type="EMBL" id="GGEC01011839">
    <property type="protein sequence ID" value="MBW92322.1"/>
    <property type="molecule type" value="Transcribed_RNA"/>
</dbReference>
<organism evidence="1">
    <name type="scientific">Rhizophora mucronata</name>
    <name type="common">Asiatic mangrove</name>
    <dbReference type="NCBI Taxonomy" id="61149"/>
    <lineage>
        <taxon>Eukaryota</taxon>
        <taxon>Viridiplantae</taxon>
        <taxon>Streptophyta</taxon>
        <taxon>Embryophyta</taxon>
        <taxon>Tracheophyta</taxon>
        <taxon>Spermatophyta</taxon>
        <taxon>Magnoliopsida</taxon>
        <taxon>eudicotyledons</taxon>
        <taxon>Gunneridae</taxon>
        <taxon>Pentapetalae</taxon>
        <taxon>rosids</taxon>
        <taxon>fabids</taxon>
        <taxon>Malpighiales</taxon>
        <taxon>Rhizophoraceae</taxon>
        <taxon>Rhizophora</taxon>
    </lineage>
</organism>
<sequence>MADCRSGFFKDLKYLYILETKSKETGKKGLLLEERLIKPPKDTASNPSKER</sequence>
<accession>A0A2P2JFT0</accession>